<comment type="caution">
    <text evidence="1">The sequence shown here is derived from an EMBL/GenBank/DDBJ whole genome shotgun (WGS) entry which is preliminary data.</text>
</comment>
<dbReference type="InterPro" id="IPR010281">
    <property type="entry name" value="DUF885"/>
</dbReference>
<dbReference type="PANTHER" id="PTHR33361">
    <property type="entry name" value="GLR0591 PROTEIN"/>
    <property type="match status" value="1"/>
</dbReference>
<dbReference type="PATRIC" id="fig|1365251.3.peg.194"/>
<sequence>MLNAVFKPLSAIALVLSLSACQMTQNNPDQAFVALSKQVMTFRADISANHTKSLDELFLLPDMSPAHLARENQRRLALLDKFDAIDTTQLSAENQINFAILRAQVQNKVDKYHFKHHYVPLLSESGFHTDMSFKILEHDFSTPQGYQQLIAQIKQLPRYFSQQMDWMRKGMAIGLTQPQVVLQGFESSIEAYIAIDDVERSPFYAPFKTNQAAISDEAFSKLQQQAKHAIVNYANPAYQSYLDFFVNEYRPVAKKDIAWSSTPNGEAFYINRAKHFTTTDMTPKQIHELGLQEVARIRSEMNTIIKKVGFEGSFAEFVEFLRTDPQFYAKTPEELLKEASFIAKKMDAKLPQFFYVSTLPRVPYGVAPVPDSLAPKYTTGRYLPPSKETDPGYYWVNTYALDKRPLYVLEALTLHEGVPGHHLQIAINDEFTHLPEYRNEYISAFGEGWGLYAEYLGLEAGFYQDPYSDFGRLTYEMWRAARLVVDTGMHMFGWSREQAMQFMQNNTALSLHNVKTETDRYISWPGQALSYKIGELTIRRLRTEAEQALGEQFNIREFHHQILKNGSVPLFVLEAQIAQYIEQAQKQK</sequence>
<evidence type="ECO:0000313" key="2">
    <source>
        <dbReference type="Proteomes" id="UP000076503"/>
    </source>
</evidence>
<dbReference type="Pfam" id="PF05960">
    <property type="entry name" value="DUF885"/>
    <property type="match status" value="1"/>
</dbReference>
<dbReference type="EMBL" id="AUXZ01000002">
    <property type="protein sequence ID" value="KZN56315.1"/>
    <property type="molecule type" value="Genomic_DNA"/>
</dbReference>
<dbReference type="Proteomes" id="UP000076503">
    <property type="component" value="Unassembled WGS sequence"/>
</dbReference>
<proteinExistence type="predicted"/>
<dbReference type="AlphaFoldDB" id="A0A167GR97"/>
<protein>
    <recommendedName>
        <fullName evidence="3">DUF885 domain-containing protein</fullName>
    </recommendedName>
</protein>
<dbReference type="PANTHER" id="PTHR33361:SF2">
    <property type="entry name" value="DUF885 DOMAIN-CONTAINING PROTEIN"/>
    <property type="match status" value="1"/>
</dbReference>
<gene>
    <name evidence="1" type="ORF">N476_06720</name>
</gene>
<reference evidence="1 2" key="1">
    <citation type="submission" date="2013-07" db="EMBL/GenBank/DDBJ databases">
        <title>Comparative Genomic and Metabolomic Analysis of Twelve Strains of Pseudoalteromonas luteoviolacea.</title>
        <authorList>
            <person name="Vynne N.G."/>
            <person name="Mansson M."/>
            <person name="Gram L."/>
        </authorList>
    </citation>
    <scope>NUCLEOTIDE SEQUENCE [LARGE SCALE GENOMIC DNA]</scope>
    <source>
        <strain evidence="1 2">H33</strain>
    </source>
</reference>
<organism evidence="1 2">
    <name type="scientific">Pseudoalteromonas luteoviolacea H33</name>
    <dbReference type="NCBI Taxonomy" id="1365251"/>
    <lineage>
        <taxon>Bacteria</taxon>
        <taxon>Pseudomonadati</taxon>
        <taxon>Pseudomonadota</taxon>
        <taxon>Gammaproteobacteria</taxon>
        <taxon>Alteromonadales</taxon>
        <taxon>Pseudoalteromonadaceae</taxon>
        <taxon>Pseudoalteromonas</taxon>
    </lineage>
</organism>
<dbReference type="PROSITE" id="PS51257">
    <property type="entry name" value="PROKAR_LIPOPROTEIN"/>
    <property type="match status" value="1"/>
</dbReference>
<dbReference type="RefSeq" id="WP_063359997.1">
    <property type="nucleotide sequence ID" value="NZ_AUXZ01000002.1"/>
</dbReference>
<evidence type="ECO:0000313" key="1">
    <source>
        <dbReference type="EMBL" id="KZN56315.1"/>
    </source>
</evidence>
<evidence type="ECO:0008006" key="3">
    <source>
        <dbReference type="Google" id="ProtNLM"/>
    </source>
</evidence>
<accession>A0A167GR97</accession>
<name>A0A167GR97_9GAMM</name>